<dbReference type="Proteomes" id="UP000231637">
    <property type="component" value="Chromosome"/>
</dbReference>
<sequence>MTLIVRMSYMPKMTRRKSELLAVIEASPPLPIYQLANQTGRNYRRVFDHVKELAAAGLISIRPAIRNGRKVSIVESIYQQRLQRLDDMFAFKVSIDAAQ</sequence>
<dbReference type="InterPro" id="IPR036390">
    <property type="entry name" value="WH_DNA-bd_sf"/>
</dbReference>
<dbReference type="Gene3D" id="1.10.10.10">
    <property type="entry name" value="Winged helix-like DNA-binding domain superfamily/Winged helix DNA-binding domain"/>
    <property type="match status" value="1"/>
</dbReference>
<evidence type="ECO:0000313" key="1">
    <source>
        <dbReference type="EMBL" id="ATX81983.1"/>
    </source>
</evidence>
<keyword evidence="2" id="KW-1185">Reference proteome</keyword>
<reference evidence="1 2" key="1">
    <citation type="submission" date="2016-12" db="EMBL/GenBank/DDBJ databases">
        <title>Isolation and genomic insights into novel planktonic Zetaproteobacteria from stratified waters of the Chesapeake Bay.</title>
        <authorList>
            <person name="McAllister S.M."/>
            <person name="Kato S."/>
            <person name="Chan C.S."/>
            <person name="Chiu B.K."/>
            <person name="Field E.K."/>
        </authorList>
    </citation>
    <scope>NUCLEOTIDE SEQUENCE [LARGE SCALE GENOMIC DNA]</scope>
    <source>
        <strain evidence="1 2">CP-8</strain>
    </source>
</reference>
<dbReference type="EMBL" id="CP018800">
    <property type="protein sequence ID" value="ATX81983.1"/>
    <property type="molecule type" value="Genomic_DNA"/>
</dbReference>
<gene>
    <name evidence="1" type="ORF">Ga0123462_1119</name>
</gene>
<proteinExistence type="predicted"/>
<evidence type="ECO:0000313" key="2">
    <source>
        <dbReference type="Proteomes" id="UP000231637"/>
    </source>
</evidence>
<accession>A0A2K8L413</accession>
<organism evidence="1 2">
    <name type="scientific">Mariprofundus ferrinatatus</name>
    <dbReference type="NCBI Taxonomy" id="1921087"/>
    <lineage>
        <taxon>Bacteria</taxon>
        <taxon>Pseudomonadati</taxon>
        <taxon>Pseudomonadota</taxon>
        <taxon>Candidatius Mariprofundia</taxon>
        <taxon>Mariprofundales</taxon>
        <taxon>Mariprofundaceae</taxon>
        <taxon>Mariprofundus</taxon>
    </lineage>
</organism>
<dbReference type="AlphaFoldDB" id="A0A2K8L413"/>
<dbReference type="InterPro" id="IPR036388">
    <property type="entry name" value="WH-like_DNA-bd_sf"/>
</dbReference>
<dbReference type="KEGG" id="mfn:Ga0123462_1119"/>
<dbReference type="SUPFAM" id="SSF46785">
    <property type="entry name" value="Winged helix' DNA-binding domain"/>
    <property type="match status" value="1"/>
</dbReference>
<name>A0A2K8L413_9PROT</name>
<protein>
    <submittedName>
        <fullName evidence="1">Uncharacterized protein</fullName>
    </submittedName>
</protein>
<dbReference type="Pfam" id="PF25212">
    <property type="entry name" value="HVO_A0114"/>
    <property type="match status" value="1"/>
</dbReference>